<keyword evidence="2" id="KW-1185">Reference proteome</keyword>
<sequence>LEANSFNEINNALEKYGLYSFQHRIFERKLTFSYKCLLYFNAPLILKEKNSNNLIEPMAKSKSVNQSHEAWALAC</sequence>
<dbReference type="Proteomes" id="UP000276133">
    <property type="component" value="Unassembled WGS sequence"/>
</dbReference>
<comment type="caution">
    <text evidence="1">The sequence shown here is derived from an EMBL/GenBank/DDBJ whole genome shotgun (WGS) entry which is preliminary data.</text>
</comment>
<protein>
    <submittedName>
        <fullName evidence="1">Uncharacterized protein</fullName>
    </submittedName>
</protein>
<feature type="non-terminal residue" evidence="1">
    <location>
        <position position="1"/>
    </location>
</feature>
<accession>A0A3M7PJQ9</accession>
<gene>
    <name evidence="1" type="ORF">BpHYR1_025993</name>
</gene>
<name>A0A3M7PJQ9_BRAPC</name>
<evidence type="ECO:0000313" key="1">
    <source>
        <dbReference type="EMBL" id="RMZ99309.1"/>
    </source>
</evidence>
<evidence type="ECO:0000313" key="2">
    <source>
        <dbReference type="Proteomes" id="UP000276133"/>
    </source>
</evidence>
<proteinExistence type="predicted"/>
<dbReference type="EMBL" id="REGN01010284">
    <property type="protein sequence ID" value="RMZ99309.1"/>
    <property type="molecule type" value="Genomic_DNA"/>
</dbReference>
<reference evidence="1 2" key="1">
    <citation type="journal article" date="2018" name="Sci. Rep.">
        <title>Genomic signatures of local adaptation to the degree of environmental predictability in rotifers.</title>
        <authorList>
            <person name="Franch-Gras L."/>
            <person name="Hahn C."/>
            <person name="Garcia-Roger E.M."/>
            <person name="Carmona M.J."/>
            <person name="Serra M."/>
            <person name="Gomez A."/>
        </authorList>
    </citation>
    <scope>NUCLEOTIDE SEQUENCE [LARGE SCALE GENOMIC DNA]</scope>
    <source>
        <strain evidence="1">HYR1</strain>
    </source>
</reference>
<dbReference type="AlphaFoldDB" id="A0A3M7PJQ9"/>
<organism evidence="1 2">
    <name type="scientific">Brachionus plicatilis</name>
    <name type="common">Marine rotifer</name>
    <name type="synonym">Brachionus muelleri</name>
    <dbReference type="NCBI Taxonomy" id="10195"/>
    <lineage>
        <taxon>Eukaryota</taxon>
        <taxon>Metazoa</taxon>
        <taxon>Spiralia</taxon>
        <taxon>Gnathifera</taxon>
        <taxon>Rotifera</taxon>
        <taxon>Eurotatoria</taxon>
        <taxon>Monogononta</taxon>
        <taxon>Pseudotrocha</taxon>
        <taxon>Ploima</taxon>
        <taxon>Brachionidae</taxon>
        <taxon>Brachionus</taxon>
    </lineage>
</organism>